<protein>
    <submittedName>
        <fullName evidence="1">Uncharacterized protein</fullName>
    </submittedName>
</protein>
<name>A0ACD1GNI8_9EURO</name>
<reference evidence="1" key="1">
    <citation type="submission" date="2018-02" db="EMBL/GenBank/DDBJ databases">
        <title>The genomes of Aspergillus section Nigri reveals drivers in fungal speciation.</title>
        <authorList>
            <consortium name="DOE Joint Genome Institute"/>
            <person name="Vesth T.C."/>
            <person name="Nybo J."/>
            <person name="Theobald S."/>
            <person name="Brandl J."/>
            <person name="Frisvad J.C."/>
            <person name="Nielsen K.F."/>
            <person name="Lyhne E.K."/>
            <person name="Kogle M.E."/>
            <person name="Kuo A."/>
            <person name="Riley R."/>
            <person name="Clum A."/>
            <person name="Nolan M."/>
            <person name="Lipzen A."/>
            <person name="Salamov A."/>
            <person name="Henrissat B."/>
            <person name="Wiebenga A."/>
            <person name="De vries R.P."/>
            <person name="Grigoriev I.V."/>
            <person name="Mortensen U.H."/>
            <person name="Andersen M.R."/>
            <person name="Baker S.E."/>
        </authorList>
    </citation>
    <scope>NUCLEOTIDE SEQUENCE</scope>
    <source>
        <strain evidence="1">CBS 621.78</strain>
    </source>
</reference>
<accession>A0ACD1GNI8</accession>
<organism evidence="1 2">
    <name type="scientific">Aspergillus brunneoviolaceus CBS 621.78</name>
    <dbReference type="NCBI Taxonomy" id="1450534"/>
    <lineage>
        <taxon>Eukaryota</taxon>
        <taxon>Fungi</taxon>
        <taxon>Dikarya</taxon>
        <taxon>Ascomycota</taxon>
        <taxon>Pezizomycotina</taxon>
        <taxon>Eurotiomycetes</taxon>
        <taxon>Eurotiomycetidae</taxon>
        <taxon>Eurotiales</taxon>
        <taxon>Aspergillaceae</taxon>
        <taxon>Aspergillus</taxon>
        <taxon>Aspergillus subgen. Circumdati</taxon>
    </lineage>
</organism>
<dbReference type="Proteomes" id="UP000249057">
    <property type="component" value="Unassembled WGS sequence"/>
</dbReference>
<keyword evidence="2" id="KW-1185">Reference proteome</keyword>
<evidence type="ECO:0000313" key="1">
    <source>
        <dbReference type="EMBL" id="RAH50802.1"/>
    </source>
</evidence>
<evidence type="ECO:0000313" key="2">
    <source>
        <dbReference type="Proteomes" id="UP000249057"/>
    </source>
</evidence>
<dbReference type="EMBL" id="KZ825312">
    <property type="protein sequence ID" value="RAH50802.1"/>
    <property type="molecule type" value="Genomic_DNA"/>
</dbReference>
<sequence length="72" mass="8515">MMMILGRSKDRSVYAWQYLAQKQEGKTLWGGGLRSKIRPFRLRIPNEMHMNLKHCHYTLHVLYLILSLSSNP</sequence>
<gene>
    <name evidence="1" type="ORF">BO95DRAFT_114167</name>
</gene>
<proteinExistence type="predicted"/>